<comment type="subcellular location">
    <subcellularLocation>
        <location evidence="1">Nucleus</location>
    </subcellularLocation>
</comment>
<feature type="region of interest" description="Disordered" evidence="9">
    <location>
        <begin position="617"/>
        <end position="640"/>
    </location>
</feature>
<evidence type="ECO:0000256" key="7">
    <source>
        <dbReference type="ARBA" id="ARBA00023125"/>
    </source>
</evidence>
<evidence type="ECO:0000256" key="3">
    <source>
        <dbReference type="ARBA" id="ARBA00022741"/>
    </source>
</evidence>
<dbReference type="SMART" id="SM00490">
    <property type="entry name" value="HELICc"/>
    <property type="match status" value="1"/>
</dbReference>
<keyword evidence="7" id="KW-0238">DNA-binding</keyword>
<dbReference type="PANTHER" id="PTHR36498:SF1">
    <property type="entry name" value="TATA-BINDING PROTEIN-ASSOCIATED FACTOR 172"/>
    <property type="match status" value="1"/>
</dbReference>
<dbReference type="GO" id="GO:0003677">
    <property type="term" value="F:DNA binding"/>
    <property type="evidence" value="ECO:0007669"/>
    <property type="project" value="UniProtKB-KW"/>
</dbReference>
<dbReference type="InterPro" id="IPR044078">
    <property type="entry name" value="Mot1_ATP-bd"/>
</dbReference>
<feature type="domain" description="Helicase C-terminal" evidence="11">
    <location>
        <begin position="1470"/>
        <end position="1625"/>
    </location>
</feature>
<protein>
    <submittedName>
        <fullName evidence="12">Uncharacterized protein</fullName>
    </submittedName>
</protein>
<dbReference type="Gene3D" id="3.40.50.300">
    <property type="entry name" value="P-loop containing nucleotide triphosphate hydrolases"/>
    <property type="match status" value="1"/>
</dbReference>
<dbReference type="InterPro" id="IPR022707">
    <property type="entry name" value="Mot1_central_dom"/>
</dbReference>
<dbReference type="CDD" id="cd17999">
    <property type="entry name" value="DEXHc_Mot1"/>
    <property type="match status" value="1"/>
</dbReference>
<evidence type="ECO:0000256" key="4">
    <source>
        <dbReference type="ARBA" id="ARBA00022801"/>
    </source>
</evidence>
<dbReference type="FunFam" id="3.40.50.300:FF:001793">
    <property type="entry name" value="TATA-binding protein-associated factor"/>
    <property type="match status" value="1"/>
</dbReference>
<keyword evidence="5" id="KW-0347">Helicase</keyword>
<dbReference type="PANTHER" id="PTHR36498">
    <property type="entry name" value="TATA-BINDING PROTEIN-ASSOCIATED FACTOR 172"/>
    <property type="match status" value="1"/>
</dbReference>
<dbReference type="Gene3D" id="1.25.10.10">
    <property type="entry name" value="Leucine-rich Repeat Variant"/>
    <property type="match status" value="2"/>
</dbReference>
<dbReference type="Pfam" id="PF12054">
    <property type="entry name" value="DUF3535"/>
    <property type="match status" value="1"/>
</dbReference>
<feature type="compositionally biased region" description="Polar residues" evidence="9">
    <location>
        <begin position="224"/>
        <end position="239"/>
    </location>
</feature>
<dbReference type="InterPro" id="IPR014001">
    <property type="entry name" value="Helicase_ATP-bd"/>
</dbReference>
<organism evidence="12">
    <name type="scientific">Spongospora subterranea</name>
    <dbReference type="NCBI Taxonomy" id="70186"/>
    <lineage>
        <taxon>Eukaryota</taxon>
        <taxon>Sar</taxon>
        <taxon>Rhizaria</taxon>
        <taxon>Endomyxa</taxon>
        <taxon>Phytomyxea</taxon>
        <taxon>Plasmodiophorida</taxon>
        <taxon>Plasmodiophoridae</taxon>
        <taxon>Spongospora</taxon>
    </lineage>
</organism>
<name>A0A0H5QVI9_9EUKA</name>
<evidence type="ECO:0000313" key="12">
    <source>
        <dbReference type="EMBL" id="CRZ05616.1"/>
    </source>
</evidence>
<dbReference type="InterPro" id="IPR049730">
    <property type="entry name" value="SNF2/RAD54-like_C"/>
</dbReference>
<dbReference type="SUPFAM" id="SSF48371">
    <property type="entry name" value="ARM repeat"/>
    <property type="match status" value="1"/>
</dbReference>
<dbReference type="Pfam" id="PF00271">
    <property type="entry name" value="Helicase_C"/>
    <property type="match status" value="1"/>
</dbReference>
<dbReference type="GO" id="GO:0017025">
    <property type="term" value="F:TBP-class protein binding"/>
    <property type="evidence" value="ECO:0007669"/>
    <property type="project" value="InterPro"/>
</dbReference>
<keyword evidence="3" id="KW-0547">Nucleotide-binding</keyword>
<evidence type="ECO:0000256" key="5">
    <source>
        <dbReference type="ARBA" id="ARBA00022806"/>
    </source>
</evidence>
<reference evidence="12" key="1">
    <citation type="submission" date="2015-04" db="EMBL/GenBank/DDBJ databases">
        <title>The genome sequence of the plant pathogenic Rhizarian Plasmodiophora brassicae reveals insights in its biotrophic life cycle and the origin of chitin synthesis.</title>
        <authorList>
            <person name="Schwelm A."/>
            <person name="Fogelqvist J."/>
            <person name="Knaust A."/>
            <person name="Julke S."/>
            <person name="Lilja T."/>
            <person name="Dhandapani V."/>
            <person name="Bonilla-Rosso G."/>
            <person name="Karlsson M."/>
            <person name="Shevchenko A."/>
            <person name="Choi S.R."/>
            <person name="Kim H.G."/>
            <person name="Park J.Y."/>
            <person name="Lim Y.P."/>
            <person name="Ludwig-Muller J."/>
            <person name="Dixelius C."/>
        </authorList>
    </citation>
    <scope>NUCLEOTIDE SEQUENCE</scope>
    <source>
        <tissue evidence="12">Potato root galls</tissue>
    </source>
</reference>
<evidence type="ECO:0000256" key="8">
    <source>
        <dbReference type="ARBA" id="ARBA00023242"/>
    </source>
</evidence>
<dbReference type="PROSITE" id="PS51192">
    <property type="entry name" value="HELICASE_ATP_BIND_1"/>
    <property type="match status" value="1"/>
</dbReference>
<evidence type="ECO:0000259" key="11">
    <source>
        <dbReference type="PROSITE" id="PS51194"/>
    </source>
</evidence>
<dbReference type="EMBL" id="HACM01005174">
    <property type="protein sequence ID" value="CRZ05616.1"/>
    <property type="molecule type" value="Transcribed_RNA"/>
</dbReference>
<feature type="region of interest" description="Disordered" evidence="9">
    <location>
        <begin position="1636"/>
        <end position="1658"/>
    </location>
</feature>
<keyword evidence="8" id="KW-0539">Nucleus</keyword>
<accession>A0A0H5QVI9</accession>
<evidence type="ECO:0000256" key="1">
    <source>
        <dbReference type="ARBA" id="ARBA00004123"/>
    </source>
</evidence>
<evidence type="ECO:0000259" key="10">
    <source>
        <dbReference type="PROSITE" id="PS51192"/>
    </source>
</evidence>
<dbReference type="SMART" id="SM00487">
    <property type="entry name" value="DEXDc"/>
    <property type="match status" value="1"/>
</dbReference>
<evidence type="ECO:0000256" key="9">
    <source>
        <dbReference type="SAM" id="MobiDB-lite"/>
    </source>
</evidence>
<dbReference type="CDD" id="cd18793">
    <property type="entry name" value="SF2_C_SNF"/>
    <property type="match status" value="1"/>
</dbReference>
<evidence type="ECO:0000256" key="6">
    <source>
        <dbReference type="ARBA" id="ARBA00022840"/>
    </source>
</evidence>
<dbReference type="InterPro" id="IPR011989">
    <property type="entry name" value="ARM-like"/>
</dbReference>
<dbReference type="Pfam" id="PF00176">
    <property type="entry name" value="SNF2-rel_dom"/>
    <property type="match status" value="1"/>
</dbReference>
<sequence length="1696" mass="189001">MSGDQTSSSSTRLDRLFSLLEVGSNSLTRKTAAQQIGDVQKYHPHELQNLLFRLRKYLHHKSWDTRTAAGQAVEYICSHVKPFSPNWDPDIKPPDLEIFRVALRFSDFELPEIIAKGQHLLASGGTEFNADAGLESLDPKARIEIQKKRLLKRLGFDQKLDCGLENLFRDEDFELQQAATVKQEDSSKKTAGDVVSSMEKLSSREINRLKRLEKKQLKQKPGATGTSSKTHTSQPQTVVNDSVVDPTQMVDLHTEWPFSSISEQLLHDLFDPIWEVRHGAGVALRAVLQVHGRWSGMSVFSAQSESDLDLQHIEWVDDCAIRLLCVLALDKFSDYASGQAVCPVRETCSQVIGVLMQHAPETTVMLVMERLLYLSMREEWELRHSGFLALKYVFAVRGDVVANRFVDITPALLKGLNDSSDDVRAIVADSLQSIIHIAVTASNSLLPSLLSTLWNTITHYDDLSAATASVLQALYFFYSYPETVACHLDLTLGDYIPRIWPCLSHSTVAVRMTALQTLLQIVDALPGSASWFTEELQRSWLLAQFQALVFEEDPTAVEASLQLWRSLVGLISRLSPSTLPSPRSDGLIHSMVLLACTGPNDAVDPQFLDGFLRSEDNQVDADEPPVKKAKPSPESSANVRGSTAMLLRGATALSTTIPFLSRESVQRIAHLLEEFRAYTRICGCVIWADSGLSTAIPQIVENLGPLSYAATKFSEFQFYHQRIYALVQDLCLKQKLPVPNPFSIESAVVLVSNECIATEPSLCQAITATKSRLESECRALVSTIHACAAAAFLSCQEALPDKLNPIIKPLLKSVENQRQPELQERAAKALGVLIRRCVGRSGSSNTKLLQKLVAAATLIRGESPDEKRLLELRGAKRTLRAVCEACGPDLFKMLPLTFQMSSQTMSAFISDNMQQSDWTNELNEASLFIEMQFLSLLILYADRGLVLSELSNLLPLVTHCLKHPSSTILNQAASVITDFCRAELVASFEFVLKDVLPRLSVQKDDVGRVGANVCIHSCITELGILIVPYLGFLIGPVLAQMTDPVAKIREIASLSFAAAVRLMPLEAGVADPTGMSSEFRLRRVQQREFISQLLDGTKIADYVIPVNIRAELRRYQQEGVNWLSFLQKFNLHGILCDDMGLGKTLQTVCILASSVSERRRSNQEVLPTLVICPSTLIHHWVEEIGKFCDAADLSGVAYDGSASLRALTRSKVLSNVGDNVVVMSYQVWRSDLSYLSSVRWNYCVLDEGHIIKNPKSKLTEAIKLVRANHRLVLSGTPIQNVVTDLWSIFDFLMPGYLGSSSYFNSKFSKPISLGNSSKASDKDQEASIGALEALHKQVLPFLLRRVKEDVLKDLPEKIIQDYYCDLSPLQVELYESFSKSGVAKEVQSELSYEAAKANDSANPQSAKHVFQILQYLRKLVTHPALVLDHDHPEYERVMAELKQQNRSIHDIELAPKLLALQQLLLDSGIGVEQPSAVSQHRVLLFAQLKSVLDIVQEDLFKQHMPNITYLRLDGSMSPADRFGVVKRFNADPTIDILLLTTHVGGLGLNLTGADTVIFLEHDWNPSKDLQAMDRAHRIGQTKVVNVYRLITRQTLEEKVMRLQKWKQSLANTIITQDNSSLRSLDTDQVLDLMTVSSERGQHPSSRSSTTELDALGNINTGKKTGMKAMIEGLQEMWDESQYEEEYNLNQFIKKLQ</sequence>
<dbReference type="GO" id="GO:0005524">
    <property type="term" value="F:ATP binding"/>
    <property type="evidence" value="ECO:0007669"/>
    <property type="project" value="UniProtKB-KW"/>
</dbReference>
<proteinExistence type="predicted"/>
<dbReference type="GO" id="GO:0004386">
    <property type="term" value="F:helicase activity"/>
    <property type="evidence" value="ECO:0007669"/>
    <property type="project" value="UniProtKB-KW"/>
</dbReference>
<feature type="compositionally biased region" description="Basic and acidic residues" evidence="9">
    <location>
        <begin position="182"/>
        <end position="191"/>
    </location>
</feature>
<dbReference type="InterPro" id="IPR001650">
    <property type="entry name" value="Helicase_C-like"/>
</dbReference>
<feature type="region of interest" description="Disordered" evidence="9">
    <location>
        <begin position="179"/>
        <end position="239"/>
    </location>
</feature>
<dbReference type="InterPro" id="IPR044972">
    <property type="entry name" value="Mot1"/>
</dbReference>
<dbReference type="GO" id="GO:0005634">
    <property type="term" value="C:nucleus"/>
    <property type="evidence" value="ECO:0007669"/>
    <property type="project" value="UniProtKB-SubCell"/>
</dbReference>
<dbReference type="Gene3D" id="3.40.50.10810">
    <property type="entry name" value="Tandem AAA-ATPase domain"/>
    <property type="match status" value="1"/>
</dbReference>
<dbReference type="InterPro" id="IPR000330">
    <property type="entry name" value="SNF2_N"/>
</dbReference>
<dbReference type="InterPro" id="IPR038718">
    <property type="entry name" value="SNF2-like_sf"/>
</dbReference>
<dbReference type="GO" id="GO:0016887">
    <property type="term" value="F:ATP hydrolysis activity"/>
    <property type="evidence" value="ECO:0007669"/>
    <property type="project" value="InterPro"/>
</dbReference>
<evidence type="ECO:0000256" key="2">
    <source>
        <dbReference type="ARBA" id="ARBA00022737"/>
    </source>
</evidence>
<dbReference type="FunFam" id="3.40.50.10810:FF:000042">
    <property type="entry name" value="SNF2 family helicase-like protein"/>
    <property type="match status" value="1"/>
</dbReference>
<dbReference type="SUPFAM" id="SSF52540">
    <property type="entry name" value="P-loop containing nucleoside triphosphate hydrolases"/>
    <property type="match status" value="2"/>
</dbReference>
<keyword evidence="2" id="KW-0677">Repeat</keyword>
<feature type="domain" description="Helicase ATP-binding" evidence="10">
    <location>
        <begin position="1124"/>
        <end position="1295"/>
    </location>
</feature>
<dbReference type="PROSITE" id="PS51194">
    <property type="entry name" value="HELICASE_CTER"/>
    <property type="match status" value="1"/>
</dbReference>
<feature type="compositionally biased region" description="Basic and acidic residues" evidence="9">
    <location>
        <begin position="201"/>
        <end position="216"/>
    </location>
</feature>
<dbReference type="InterPro" id="IPR027417">
    <property type="entry name" value="P-loop_NTPase"/>
</dbReference>
<keyword evidence="4" id="KW-0378">Hydrolase</keyword>
<keyword evidence="6" id="KW-0067">ATP-binding</keyword>
<dbReference type="InterPro" id="IPR016024">
    <property type="entry name" value="ARM-type_fold"/>
</dbReference>